<dbReference type="AlphaFoldDB" id="A0A520KQU5"/>
<proteinExistence type="predicted"/>
<reference evidence="1 2" key="1">
    <citation type="journal article" date="2019" name="Nat. Microbiol.">
        <title>Wide diversity of methane and short-chain alkane metabolisms in uncultured archaea.</title>
        <authorList>
            <person name="Borrel G."/>
            <person name="Adam P.S."/>
            <person name="McKay L.J."/>
            <person name="Chen L.X."/>
            <person name="Sierra-Garcia I.N."/>
            <person name="Sieber C.M."/>
            <person name="Letourneur Q."/>
            <person name="Ghozlane A."/>
            <person name="Andersen G.L."/>
            <person name="Li W.J."/>
            <person name="Hallam S.J."/>
            <person name="Muyzer G."/>
            <person name="de Oliveira V.M."/>
            <person name="Inskeep W.P."/>
            <person name="Banfield J.F."/>
            <person name="Gribaldo S."/>
        </authorList>
    </citation>
    <scope>NUCLEOTIDE SEQUENCE [LARGE SCALE GENOMIC DNA]</scope>
    <source>
        <strain evidence="1">NM1a</strain>
    </source>
</reference>
<evidence type="ECO:0000313" key="2">
    <source>
        <dbReference type="Proteomes" id="UP000317158"/>
    </source>
</evidence>
<sequence>MSLRDRNQCKRSYGTDLFYNRGSLTREVVFCLADRGSRQPLKLNDDEMIVGIPFERLESVLRGLDGISKRRIE</sequence>
<protein>
    <submittedName>
        <fullName evidence="1">Uncharacterized protein</fullName>
    </submittedName>
</protein>
<dbReference type="Proteomes" id="UP000317158">
    <property type="component" value="Unassembled WGS sequence"/>
</dbReference>
<gene>
    <name evidence="1" type="ORF">EF806_06330</name>
</gene>
<accession>A0A520KQU5</accession>
<organism evidence="1 2">
    <name type="scientific">Methanoliparum thermophilum</name>
    <dbReference type="NCBI Taxonomy" id="2491083"/>
    <lineage>
        <taxon>Archaea</taxon>
        <taxon>Methanobacteriati</taxon>
        <taxon>Methanobacteriota</taxon>
        <taxon>Candidatus Methanoliparia</taxon>
        <taxon>Candidatus Methanoliparales</taxon>
        <taxon>Candidatus Methanoliparaceae</taxon>
        <taxon>Candidatus Methanoliparum</taxon>
    </lineage>
</organism>
<name>A0A520KQU5_METT2</name>
<comment type="caution">
    <text evidence="1">The sequence shown here is derived from an EMBL/GenBank/DDBJ whole genome shotgun (WGS) entry which is preliminary data.</text>
</comment>
<dbReference type="EMBL" id="RXIF01000012">
    <property type="protein sequence ID" value="RZN63945.1"/>
    <property type="molecule type" value="Genomic_DNA"/>
</dbReference>
<evidence type="ECO:0000313" key="1">
    <source>
        <dbReference type="EMBL" id="RZN63945.1"/>
    </source>
</evidence>